<evidence type="ECO:0000259" key="1">
    <source>
        <dbReference type="Pfam" id="PF12708"/>
    </source>
</evidence>
<organism evidence="2 3">
    <name type="scientific">Kitasatospora viridis</name>
    <dbReference type="NCBI Taxonomy" id="281105"/>
    <lineage>
        <taxon>Bacteria</taxon>
        <taxon>Bacillati</taxon>
        <taxon>Actinomycetota</taxon>
        <taxon>Actinomycetes</taxon>
        <taxon>Kitasatosporales</taxon>
        <taxon>Streptomycetaceae</taxon>
        <taxon>Kitasatospora</taxon>
    </lineage>
</organism>
<evidence type="ECO:0000313" key="3">
    <source>
        <dbReference type="Proteomes" id="UP000317940"/>
    </source>
</evidence>
<protein>
    <submittedName>
        <fullName evidence="2">Pectate lyase-like protein</fullName>
    </submittedName>
</protein>
<name>A0A561SA03_9ACTN</name>
<dbReference type="EMBL" id="VIWT01000008">
    <property type="protein sequence ID" value="TWF71634.1"/>
    <property type="molecule type" value="Genomic_DNA"/>
</dbReference>
<gene>
    <name evidence="2" type="ORF">FHX73_185</name>
</gene>
<dbReference type="InterPro" id="IPR011050">
    <property type="entry name" value="Pectin_lyase_fold/virulence"/>
</dbReference>
<dbReference type="SUPFAM" id="SSF51126">
    <property type="entry name" value="Pectin lyase-like"/>
    <property type="match status" value="1"/>
</dbReference>
<evidence type="ECO:0000313" key="2">
    <source>
        <dbReference type="EMBL" id="TWF71634.1"/>
    </source>
</evidence>
<dbReference type="OrthoDB" id="3865282at2"/>
<dbReference type="InterPro" id="IPR011049">
    <property type="entry name" value="Serralysin-like_metalloprot_C"/>
</dbReference>
<dbReference type="Pfam" id="PF12708">
    <property type="entry name" value="Pect-lyase_RHGA_epim"/>
    <property type="match status" value="1"/>
</dbReference>
<dbReference type="AlphaFoldDB" id="A0A561SA03"/>
<dbReference type="SUPFAM" id="SSF101967">
    <property type="entry name" value="Adhesin YadA, collagen-binding domain"/>
    <property type="match status" value="1"/>
</dbReference>
<dbReference type="RefSeq" id="WP_145911437.1">
    <property type="nucleotide sequence ID" value="NZ_BAAAMZ010000022.1"/>
</dbReference>
<dbReference type="Gene3D" id="2.160.20.10">
    <property type="entry name" value="Single-stranded right-handed beta-helix, Pectin lyase-like"/>
    <property type="match status" value="1"/>
</dbReference>
<dbReference type="Proteomes" id="UP000317940">
    <property type="component" value="Unassembled WGS sequence"/>
</dbReference>
<keyword evidence="2" id="KW-0456">Lyase</keyword>
<reference evidence="2 3" key="1">
    <citation type="submission" date="2019-06" db="EMBL/GenBank/DDBJ databases">
        <title>Sequencing the genomes of 1000 actinobacteria strains.</title>
        <authorList>
            <person name="Klenk H.-P."/>
        </authorList>
    </citation>
    <scope>NUCLEOTIDE SEQUENCE [LARGE SCALE GENOMIC DNA]</scope>
    <source>
        <strain evidence="2 3">DSM 44826</strain>
    </source>
</reference>
<comment type="caution">
    <text evidence="2">The sequence shown here is derived from an EMBL/GenBank/DDBJ whole genome shotgun (WGS) entry which is preliminary data.</text>
</comment>
<feature type="domain" description="Rhamnogalacturonase A/B/Epimerase-like pectate lyase" evidence="1">
    <location>
        <begin position="265"/>
        <end position="333"/>
    </location>
</feature>
<proteinExistence type="predicted"/>
<dbReference type="InterPro" id="IPR012334">
    <property type="entry name" value="Pectin_lyas_fold"/>
</dbReference>
<dbReference type="Gene3D" id="2.150.10.10">
    <property type="entry name" value="Serralysin-like metalloprotease, C-terminal"/>
    <property type="match status" value="1"/>
</dbReference>
<accession>A0A561SA03</accession>
<keyword evidence="3" id="KW-1185">Reference proteome</keyword>
<dbReference type="InterPro" id="IPR024535">
    <property type="entry name" value="RHGA/B-epi-like_pectate_lyase"/>
</dbReference>
<sequence length="834" mass="83083">MRAHFSRPYLDSAGNRVPQAQVRILEAGTNVQISETIYTDGSTGAVKTNPFFTNGGDVSFYLDAPSRVKIGITSPGNPEEFWEDLDVTAPGLDSVHAGSGANSMQVGSGAAAAGVGATATGVSAAATGKDSAAAGRAAQALADVSSAYGANTSASAAGATAVGASAGASAPSSTALGFAATARHASSTAVGAGAATTAPGQVMLGTPTDMVEVAGSFVVRSAGGKRWLLQVSDGGLLATQAAPTSDSGTAGGSAGGAGTVTVLRWVSPRDFGAKADGVSDDTAALQAALNVCPKGGTVYLLPAVYRTSAPLYIPPSVTLLGSHANIEQQAADVVPATALRPLPIFSGNAVVRIVDQVMGSYSELSREQQICDLTIDGRDLAASPAVDGVQLAGNVQGVQVRGLNIQRVSGHGLRSVVDAFGANTPIGLRAQRVVVYKAALDGFNLASPLNSTFVDCESLGATGNGWSLSNPGGATLSACRSGWSGKDGFLIAPGLGPVGLVGCTTDRSNQHGIRIVAGDGSVVNLSGCRLYRDGRNNGAGGGGGWAGLAVISTTCPVVADGLTVTVGADDSSTSGGISPQYGVHADHSRYVSVSSGLLAATDTPWHDGGGNELLLRGPNVTDQKGRSGTEAVRTVPGLRVTTSSLAFTSAGGLVSDVLNPDVVLPSDHGLIAWSQDPGSVTANSAFGAGVVQLIKIVLRAPRTVTNIVAQVVTGGSGLTTGQCWVGLYDATGNLVGSTADQATSWQSGGPKFMALVGGPVVLPAGSYWVALLANGTTLPTFTRGSSVSAAGANINLTAATARWGTVGSGLQTLPSNLAISSIVLSSSPYWAALG</sequence>
<dbReference type="GO" id="GO:0016829">
    <property type="term" value="F:lyase activity"/>
    <property type="evidence" value="ECO:0007669"/>
    <property type="project" value="UniProtKB-KW"/>
</dbReference>